<proteinExistence type="predicted"/>
<dbReference type="EMBL" id="BGPR01012147">
    <property type="protein sequence ID" value="GBN54770.1"/>
    <property type="molecule type" value="Genomic_DNA"/>
</dbReference>
<dbReference type="AlphaFoldDB" id="A0A4Y2PW23"/>
<reference evidence="2 3" key="1">
    <citation type="journal article" date="2019" name="Sci. Rep.">
        <title>Orb-weaving spider Araneus ventricosus genome elucidates the spidroin gene catalogue.</title>
        <authorList>
            <person name="Kono N."/>
            <person name="Nakamura H."/>
            <person name="Ohtoshi R."/>
            <person name="Moran D.A.P."/>
            <person name="Shinohara A."/>
            <person name="Yoshida Y."/>
            <person name="Fujiwara M."/>
            <person name="Mori M."/>
            <person name="Tomita M."/>
            <person name="Arakawa K."/>
        </authorList>
    </citation>
    <scope>NUCLEOTIDE SEQUENCE [LARGE SCALE GENOMIC DNA]</scope>
</reference>
<evidence type="ECO:0000313" key="2">
    <source>
        <dbReference type="EMBL" id="GBN54770.1"/>
    </source>
</evidence>
<organism evidence="2 3">
    <name type="scientific">Araneus ventricosus</name>
    <name type="common">Orbweaver spider</name>
    <name type="synonym">Epeira ventricosa</name>
    <dbReference type="NCBI Taxonomy" id="182803"/>
    <lineage>
        <taxon>Eukaryota</taxon>
        <taxon>Metazoa</taxon>
        <taxon>Ecdysozoa</taxon>
        <taxon>Arthropoda</taxon>
        <taxon>Chelicerata</taxon>
        <taxon>Arachnida</taxon>
        <taxon>Araneae</taxon>
        <taxon>Araneomorphae</taxon>
        <taxon>Entelegynae</taxon>
        <taxon>Araneoidea</taxon>
        <taxon>Araneidae</taxon>
        <taxon>Araneus</taxon>
    </lineage>
</organism>
<accession>A0A4Y2PW23</accession>
<protein>
    <submittedName>
        <fullName evidence="2">Uncharacterized protein</fullName>
    </submittedName>
</protein>
<dbReference type="Proteomes" id="UP000499080">
    <property type="component" value="Unassembled WGS sequence"/>
</dbReference>
<keyword evidence="3" id="KW-1185">Reference proteome</keyword>
<evidence type="ECO:0000313" key="3">
    <source>
        <dbReference type="Proteomes" id="UP000499080"/>
    </source>
</evidence>
<feature type="region of interest" description="Disordered" evidence="1">
    <location>
        <begin position="44"/>
        <end position="95"/>
    </location>
</feature>
<comment type="caution">
    <text evidence="2">The sequence shown here is derived from an EMBL/GenBank/DDBJ whole genome shotgun (WGS) entry which is preliminary data.</text>
</comment>
<dbReference type="OrthoDB" id="7890494at2759"/>
<gene>
    <name evidence="2" type="ORF">AVEN_208871_1</name>
</gene>
<evidence type="ECO:0000256" key="1">
    <source>
        <dbReference type="SAM" id="MobiDB-lite"/>
    </source>
</evidence>
<sequence length="95" mass="10720">MIGREQQNYTTDCYFCSVDIRGFYTKNKKNILYPNLTSAILPAPHTSEIPAPHPPSSIRRFQDIRNDSENGDTLPHQDESSSDFAGTPTIFSERA</sequence>
<name>A0A4Y2PW23_ARAVE</name>